<gene>
    <name evidence="2" type="ORF">NCTC10821_02065</name>
</gene>
<dbReference type="GO" id="GO:0030170">
    <property type="term" value="F:pyridoxal phosphate binding"/>
    <property type="evidence" value="ECO:0007669"/>
    <property type="project" value="InterPro"/>
</dbReference>
<dbReference type="Gene3D" id="2.40.33.20">
    <property type="entry name" value="PK beta-barrel domain-like"/>
    <property type="match status" value="1"/>
</dbReference>
<organism evidence="2 3">
    <name type="scientific">Mycolicibacterium tokaiense</name>
    <dbReference type="NCBI Taxonomy" id="39695"/>
    <lineage>
        <taxon>Bacteria</taxon>
        <taxon>Bacillati</taxon>
        <taxon>Actinomycetota</taxon>
        <taxon>Actinomycetes</taxon>
        <taxon>Mycobacteriales</taxon>
        <taxon>Mycobacteriaceae</taxon>
        <taxon>Mycolicibacterium</taxon>
    </lineage>
</organism>
<dbReference type="EMBL" id="UGQT01000001">
    <property type="protein sequence ID" value="STZ58552.1"/>
    <property type="molecule type" value="Genomic_DNA"/>
</dbReference>
<evidence type="ECO:0000313" key="2">
    <source>
        <dbReference type="EMBL" id="STZ58552.1"/>
    </source>
</evidence>
<proteinExistence type="predicted"/>
<keyword evidence="3" id="KW-1185">Reference proteome</keyword>
<sequence>MTRGNVNSLIDLFIYPIKGLTGQRVQRIQVTERGFPFDRLIALARRNGSYGSVVDSPLTLESFFELYALDTHARLAGVVTEFDPVTEHFVVKVQGHSILECHLDSDSGVEDAIAVFANVLDVEPADRPVLVRAAPQYNYGWPGLEDTRNMWACHLVNLASVRDLEAQSGRRVDPRRFRANMYVELHEPWVERNWVGRRFTIGEVEFECIQSSTRCAATEVNPDNAIRDIPIPRLLKQHYGHTEMGIYANVVTAGSLTSGMELRCEPTAALGLDVN</sequence>
<dbReference type="Pfam" id="PF03473">
    <property type="entry name" value="MOSC"/>
    <property type="match status" value="1"/>
</dbReference>
<dbReference type="GO" id="GO:0030151">
    <property type="term" value="F:molybdenum ion binding"/>
    <property type="evidence" value="ECO:0007669"/>
    <property type="project" value="InterPro"/>
</dbReference>
<dbReference type="InterPro" id="IPR011037">
    <property type="entry name" value="Pyrv_Knase-like_insert_dom_sf"/>
</dbReference>
<dbReference type="GO" id="GO:0003824">
    <property type="term" value="F:catalytic activity"/>
    <property type="evidence" value="ECO:0007669"/>
    <property type="project" value="InterPro"/>
</dbReference>
<evidence type="ECO:0000313" key="3">
    <source>
        <dbReference type="Proteomes" id="UP000254978"/>
    </source>
</evidence>
<feature type="domain" description="MOSC" evidence="1">
    <location>
        <begin position="123"/>
        <end position="265"/>
    </location>
</feature>
<dbReference type="SUPFAM" id="SSF50800">
    <property type="entry name" value="PK beta-barrel domain-like"/>
    <property type="match status" value="1"/>
</dbReference>
<dbReference type="AlphaFoldDB" id="A0A378TCJ7"/>
<dbReference type="InterPro" id="IPR005303">
    <property type="entry name" value="MOCOS_middle"/>
</dbReference>
<evidence type="ECO:0000259" key="1">
    <source>
        <dbReference type="PROSITE" id="PS51340"/>
    </source>
</evidence>
<accession>A0A378TCJ7</accession>
<protein>
    <submittedName>
        <fullName evidence="2">Uncharacterized Fe-S protein</fullName>
    </submittedName>
</protein>
<dbReference type="PROSITE" id="PS51340">
    <property type="entry name" value="MOSC"/>
    <property type="match status" value="1"/>
</dbReference>
<dbReference type="Pfam" id="PF03476">
    <property type="entry name" value="MOSC_N"/>
    <property type="match status" value="1"/>
</dbReference>
<dbReference type="OrthoDB" id="9793178at2"/>
<reference evidence="2 3" key="1">
    <citation type="submission" date="2018-06" db="EMBL/GenBank/DDBJ databases">
        <authorList>
            <consortium name="Pathogen Informatics"/>
            <person name="Doyle S."/>
        </authorList>
    </citation>
    <scope>NUCLEOTIDE SEQUENCE [LARGE SCALE GENOMIC DNA]</scope>
    <source>
        <strain evidence="2 3">NCTC10821</strain>
    </source>
</reference>
<name>A0A378TCJ7_9MYCO</name>
<dbReference type="InterPro" id="IPR005302">
    <property type="entry name" value="MoCF_Sase_C"/>
</dbReference>
<dbReference type="Proteomes" id="UP000254978">
    <property type="component" value="Unassembled WGS sequence"/>
</dbReference>